<evidence type="ECO:0000313" key="2">
    <source>
        <dbReference type="Proteomes" id="UP000228626"/>
    </source>
</evidence>
<reference evidence="2" key="1">
    <citation type="submission" date="2017-09" db="EMBL/GenBank/DDBJ databases">
        <title>Depth-based differentiation of microbial function through sediment-hosted aquifers and enrichment of novel symbionts in the deep terrestrial subsurface.</title>
        <authorList>
            <person name="Probst A.J."/>
            <person name="Ladd B."/>
            <person name="Jarett J.K."/>
            <person name="Geller-Mcgrath D.E."/>
            <person name="Sieber C.M.K."/>
            <person name="Emerson J.B."/>
            <person name="Anantharaman K."/>
            <person name="Thomas B.C."/>
            <person name="Malmstrom R."/>
            <person name="Stieglmeier M."/>
            <person name="Klingl A."/>
            <person name="Woyke T."/>
            <person name="Ryan C.M."/>
            <person name="Banfield J.F."/>
        </authorList>
    </citation>
    <scope>NUCLEOTIDE SEQUENCE [LARGE SCALE GENOMIC DNA]</scope>
</reference>
<accession>A0A2H0V1A1</accession>
<protein>
    <submittedName>
        <fullName evidence="1">Uncharacterized protein</fullName>
    </submittedName>
</protein>
<gene>
    <name evidence="1" type="ORF">COT99_03865</name>
</gene>
<organism evidence="1 2">
    <name type="scientific">Candidatus Falkowbacteria bacterium CG10_big_fil_rev_8_21_14_0_10_43_10</name>
    <dbReference type="NCBI Taxonomy" id="1974567"/>
    <lineage>
        <taxon>Bacteria</taxon>
        <taxon>Candidatus Falkowiibacteriota</taxon>
    </lineage>
</organism>
<proteinExistence type="predicted"/>
<name>A0A2H0V1A1_9BACT</name>
<dbReference type="AlphaFoldDB" id="A0A2H0V1A1"/>
<dbReference type="Proteomes" id="UP000228626">
    <property type="component" value="Unassembled WGS sequence"/>
</dbReference>
<dbReference type="EMBL" id="PFAR01000046">
    <property type="protein sequence ID" value="PIR92873.1"/>
    <property type="molecule type" value="Genomic_DNA"/>
</dbReference>
<comment type="caution">
    <text evidence="1">The sequence shown here is derived from an EMBL/GenBank/DDBJ whole genome shotgun (WGS) entry which is preliminary data.</text>
</comment>
<evidence type="ECO:0000313" key="1">
    <source>
        <dbReference type="EMBL" id="PIR92873.1"/>
    </source>
</evidence>
<sequence>MATIYKCDKCSKIIKDKRKEVYFGANLASYDLMKEYGLPGELTLCKTCGAPLLKYLNRFLNKNTVKKATKNNYE</sequence>